<dbReference type="GO" id="GO:0004341">
    <property type="term" value="F:gluconolactonase activity"/>
    <property type="evidence" value="ECO:0007669"/>
    <property type="project" value="UniProtKB-EC"/>
</dbReference>
<dbReference type="RefSeq" id="WP_146585113.1">
    <property type="nucleotide sequence ID" value="NZ_SJPO01000002.1"/>
</dbReference>
<dbReference type="GO" id="GO:0046872">
    <property type="term" value="F:metal ion binding"/>
    <property type="evidence" value="ECO:0007669"/>
    <property type="project" value="UniProtKB-KW"/>
</dbReference>
<keyword evidence="3" id="KW-0479">Metal-binding</keyword>
<feature type="binding site" evidence="3">
    <location>
        <position position="164"/>
    </location>
    <ligand>
        <name>substrate</name>
    </ligand>
</feature>
<keyword evidence="3" id="KW-0862">Zinc</keyword>
<dbReference type="PANTHER" id="PTHR47572:SF4">
    <property type="entry name" value="LACTONASE DRP35"/>
    <property type="match status" value="1"/>
</dbReference>
<evidence type="ECO:0000256" key="1">
    <source>
        <dbReference type="ARBA" id="ARBA00022801"/>
    </source>
</evidence>
<dbReference type="EC" id="3.1.1.17" evidence="6"/>
<reference evidence="6 7" key="1">
    <citation type="submission" date="2019-02" db="EMBL/GenBank/DDBJ databases">
        <title>Deep-cultivation of Planctomycetes and their phenomic and genomic characterization uncovers novel biology.</title>
        <authorList>
            <person name="Wiegand S."/>
            <person name="Jogler M."/>
            <person name="Boedeker C."/>
            <person name="Pinto D."/>
            <person name="Vollmers J."/>
            <person name="Rivas-Marin E."/>
            <person name="Kohn T."/>
            <person name="Peeters S.H."/>
            <person name="Heuer A."/>
            <person name="Rast P."/>
            <person name="Oberbeckmann S."/>
            <person name="Bunk B."/>
            <person name="Jeske O."/>
            <person name="Meyerdierks A."/>
            <person name="Storesund J.E."/>
            <person name="Kallscheuer N."/>
            <person name="Luecker S."/>
            <person name="Lage O.M."/>
            <person name="Pohl T."/>
            <person name="Merkel B.J."/>
            <person name="Hornburger P."/>
            <person name="Mueller R.-W."/>
            <person name="Bruemmer F."/>
            <person name="Labrenz M."/>
            <person name="Spormann A.M."/>
            <person name="Op Den Camp H."/>
            <person name="Overmann J."/>
            <person name="Amann R."/>
            <person name="Jetten M.S.M."/>
            <person name="Mascher T."/>
            <person name="Medema M.H."/>
            <person name="Devos D.P."/>
            <person name="Kaster A.-K."/>
            <person name="Ovreas L."/>
            <person name="Rohde M."/>
            <person name="Galperin M.Y."/>
            <person name="Jogler C."/>
        </authorList>
    </citation>
    <scope>NUCLEOTIDE SEQUENCE [LARGE SCALE GENOMIC DNA]</scope>
    <source>
        <strain evidence="6 7">Pla123a</strain>
    </source>
</reference>
<evidence type="ECO:0000256" key="2">
    <source>
        <dbReference type="PIRSR" id="PIRSR605511-1"/>
    </source>
</evidence>
<evidence type="ECO:0000259" key="5">
    <source>
        <dbReference type="Pfam" id="PF08450"/>
    </source>
</evidence>
<dbReference type="Proteomes" id="UP000318478">
    <property type="component" value="Unassembled WGS sequence"/>
</dbReference>
<protein>
    <submittedName>
        <fullName evidence="6">Gluconolactonase</fullName>
        <ecNumber evidence="6">3.1.1.17</ecNumber>
    </submittedName>
</protein>
<evidence type="ECO:0000313" key="6">
    <source>
        <dbReference type="EMBL" id="TWT78559.1"/>
    </source>
</evidence>
<feature type="binding site" evidence="3">
    <location>
        <position position="62"/>
    </location>
    <ligand>
        <name>a divalent metal cation</name>
        <dbReference type="ChEBI" id="CHEBI:60240"/>
    </ligand>
</feature>
<comment type="cofactor">
    <cofactor evidence="3">
        <name>Zn(2+)</name>
        <dbReference type="ChEBI" id="CHEBI:29105"/>
    </cofactor>
    <text evidence="3">Binds 1 divalent metal cation per subunit.</text>
</comment>
<dbReference type="Pfam" id="PF08450">
    <property type="entry name" value="SGL"/>
    <property type="match status" value="1"/>
</dbReference>
<dbReference type="PRINTS" id="PR01790">
    <property type="entry name" value="SMP30FAMILY"/>
</dbReference>
<dbReference type="OrthoDB" id="272794at2"/>
<dbReference type="AlphaFoldDB" id="A0A5C5YU64"/>
<name>A0A5C5YU64_9BACT</name>
<dbReference type="SUPFAM" id="SSF63829">
    <property type="entry name" value="Calcium-dependent phosphotriesterase"/>
    <property type="match status" value="1"/>
</dbReference>
<accession>A0A5C5YU64</accession>
<dbReference type="EMBL" id="SJPO01000002">
    <property type="protein sequence ID" value="TWT78559.1"/>
    <property type="molecule type" value="Genomic_DNA"/>
</dbReference>
<dbReference type="InterPro" id="IPR013658">
    <property type="entry name" value="SGL"/>
</dbReference>
<evidence type="ECO:0000256" key="3">
    <source>
        <dbReference type="PIRSR" id="PIRSR605511-2"/>
    </source>
</evidence>
<keyword evidence="7" id="KW-1185">Reference proteome</keyword>
<feature type="signal peptide" evidence="4">
    <location>
        <begin position="1"/>
        <end position="21"/>
    </location>
</feature>
<feature type="binding site" evidence="3">
    <location>
        <position position="219"/>
    </location>
    <ligand>
        <name>a divalent metal cation</name>
        <dbReference type="ChEBI" id="CHEBI:60240"/>
    </ligand>
</feature>
<gene>
    <name evidence="6" type="primary">gnl_1</name>
    <name evidence="6" type="ORF">Pla123a_13520</name>
</gene>
<feature type="domain" description="SMP-30/Gluconolactonase/LRE-like region" evidence="5">
    <location>
        <begin position="60"/>
        <end position="327"/>
    </location>
</feature>
<evidence type="ECO:0000313" key="7">
    <source>
        <dbReference type="Proteomes" id="UP000318478"/>
    </source>
</evidence>
<proteinExistence type="predicted"/>
<comment type="caution">
    <text evidence="6">The sequence shown here is derived from an EMBL/GenBank/DDBJ whole genome shotgun (WGS) entry which is preliminary data.</text>
</comment>
<keyword evidence="4" id="KW-0732">Signal</keyword>
<organism evidence="6 7">
    <name type="scientific">Posidoniimonas polymericola</name>
    <dbReference type="NCBI Taxonomy" id="2528002"/>
    <lineage>
        <taxon>Bacteria</taxon>
        <taxon>Pseudomonadati</taxon>
        <taxon>Planctomycetota</taxon>
        <taxon>Planctomycetia</taxon>
        <taxon>Pirellulales</taxon>
        <taxon>Lacipirellulaceae</taxon>
        <taxon>Posidoniimonas</taxon>
    </lineage>
</organism>
<dbReference type="Gene3D" id="2.120.10.30">
    <property type="entry name" value="TolB, C-terminal domain"/>
    <property type="match status" value="1"/>
</dbReference>
<feature type="chain" id="PRO_5022741122" evidence="4">
    <location>
        <begin position="22"/>
        <end position="343"/>
    </location>
</feature>
<dbReference type="InterPro" id="IPR011042">
    <property type="entry name" value="6-blade_b-propeller_TolB-like"/>
</dbReference>
<sequence precursor="true">MRLPTLLFAAVLFGVAANVNAQRAVDPPESIGEIEVVDQAAEQLIDPSATIEVLATDFEWSEGPVWLRDQGCVLFSDIPRNSIFKWKEGEGLSLYLKPSGYTGETPRGGEPGSNGLMIDAQGRLVMCQHGDAQVARMAAPLSAPRPVFEVIADKLDGKRLNSPNDLVIHSSGAIYFTDPPYGRLKAFNDKTRELDFQGVYRVSPEGELSLLTKELVAPNGIALSPDEQTLYVAQSNGERPIYMAYAVQADGSIDDGRVLLNVKHLGRRPGSPDGMAIDRDGNLFATGPGGVLIISPGGKHLATIRTGERIANCTFGGPDGRTLFMTSDMHLCRVRVKTAGLGF</sequence>
<dbReference type="InterPro" id="IPR005511">
    <property type="entry name" value="SMP-30"/>
</dbReference>
<evidence type="ECO:0000256" key="4">
    <source>
        <dbReference type="SAM" id="SignalP"/>
    </source>
</evidence>
<dbReference type="PANTHER" id="PTHR47572">
    <property type="entry name" value="LIPOPROTEIN-RELATED"/>
    <property type="match status" value="1"/>
</dbReference>
<keyword evidence="1 6" id="KW-0378">Hydrolase</keyword>
<feature type="binding site" evidence="3">
    <location>
        <position position="273"/>
    </location>
    <ligand>
        <name>a divalent metal cation</name>
        <dbReference type="ChEBI" id="CHEBI:60240"/>
    </ligand>
</feature>
<dbReference type="InterPro" id="IPR051262">
    <property type="entry name" value="SMP-30/CGR1_Lactonase"/>
</dbReference>
<feature type="active site" description="Proton donor/acceptor" evidence="2">
    <location>
        <position position="273"/>
    </location>
</feature>